<evidence type="ECO:0000313" key="4">
    <source>
        <dbReference type="Proteomes" id="UP000712600"/>
    </source>
</evidence>
<feature type="compositionally biased region" description="Low complexity" evidence="2">
    <location>
        <begin position="485"/>
        <end position="496"/>
    </location>
</feature>
<feature type="coiled-coil region" evidence="1">
    <location>
        <begin position="376"/>
        <end position="403"/>
    </location>
</feature>
<evidence type="ECO:0000313" key="3">
    <source>
        <dbReference type="EMBL" id="KAF3554333.1"/>
    </source>
</evidence>
<name>A0A8S9QPG6_BRACR</name>
<comment type="caution">
    <text evidence="3">The sequence shown here is derived from an EMBL/GenBank/DDBJ whole genome shotgun (WGS) entry which is preliminary data.</text>
</comment>
<dbReference type="Proteomes" id="UP000712600">
    <property type="component" value="Unassembled WGS sequence"/>
</dbReference>
<gene>
    <name evidence="3" type="ORF">F2Q69_00012636</name>
</gene>
<organism evidence="3 4">
    <name type="scientific">Brassica cretica</name>
    <name type="common">Mustard</name>
    <dbReference type="NCBI Taxonomy" id="69181"/>
    <lineage>
        <taxon>Eukaryota</taxon>
        <taxon>Viridiplantae</taxon>
        <taxon>Streptophyta</taxon>
        <taxon>Embryophyta</taxon>
        <taxon>Tracheophyta</taxon>
        <taxon>Spermatophyta</taxon>
        <taxon>Magnoliopsida</taxon>
        <taxon>eudicotyledons</taxon>
        <taxon>Gunneridae</taxon>
        <taxon>Pentapetalae</taxon>
        <taxon>rosids</taxon>
        <taxon>malvids</taxon>
        <taxon>Brassicales</taxon>
        <taxon>Brassicaceae</taxon>
        <taxon>Brassiceae</taxon>
        <taxon>Brassica</taxon>
    </lineage>
</organism>
<evidence type="ECO:0000256" key="2">
    <source>
        <dbReference type="SAM" id="MobiDB-lite"/>
    </source>
</evidence>
<feature type="compositionally biased region" description="Polar residues" evidence="2">
    <location>
        <begin position="414"/>
        <end position="426"/>
    </location>
</feature>
<protein>
    <submittedName>
        <fullName evidence="3">Uncharacterized protein</fullName>
    </submittedName>
</protein>
<accession>A0A8S9QPG6</accession>
<feature type="region of interest" description="Disordered" evidence="2">
    <location>
        <begin position="405"/>
        <end position="496"/>
    </location>
</feature>
<proteinExistence type="predicted"/>
<dbReference type="EMBL" id="QGKX02000996">
    <property type="protein sequence ID" value="KAF3554333.1"/>
    <property type="molecule type" value="Genomic_DNA"/>
</dbReference>
<reference evidence="3" key="1">
    <citation type="submission" date="2019-12" db="EMBL/GenBank/DDBJ databases">
        <title>Genome sequencing and annotation of Brassica cretica.</title>
        <authorList>
            <person name="Studholme D.J."/>
            <person name="Sarris P."/>
        </authorList>
    </citation>
    <scope>NUCLEOTIDE SEQUENCE</scope>
    <source>
        <strain evidence="3">PFS-109/04</strain>
        <tissue evidence="3">Leaf</tissue>
    </source>
</reference>
<dbReference type="AlphaFoldDB" id="A0A8S9QPG6"/>
<keyword evidence="1" id="KW-0175">Coiled coil</keyword>
<feature type="compositionally biased region" description="Low complexity" evidence="2">
    <location>
        <begin position="460"/>
        <end position="471"/>
    </location>
</feature>
<sequence>MAVNDAPPETPDDLYDEEYIKKVILVHKFCPLRPEIQAQVETDSLLAEAYGKGTRISEAERREAIDREIHESIDRAKKKPFDWEDKDEYGVYRDDLGCTRDMDGHIINVSKEEIRNIMERASRDEPSYICLPEHVNLFTQTKLVPEIYTKDEINEMFYGVCGEQEKNKEAFQMKLDGVYYPLNDSISWLTTCMEEMKQDIARIQHATDVAQSSSIDRDQHTSVNVRQHTSIDNQMPTSVDDNPPRLHMMKSQENFHTREEIDLLVEGIYRALETTEERLDGRCDDIYFPMDLDISALTSKIEAIQGELVEIQSYIARRPEASSLIDRHNNKSTDIHKRTSVDDATNRGRLVPKMTSDMSDTHYHGEEISADTYGTLRRHQFNLESLEERLQRMENTTAKIKEKWRRGDEAMYMPSSTRSNKETQLLFSPDPASLERSIRKEARSSSTDNHTRSSIDFVQPPSTDTRSPPTTEDIHLPSTDIIHPTSIDTSSQTSIDTEPRDMVATLILVRDDIGDLDFQQGHLRNAAGQRIDAQGAAILESDANATGATLPVYEAARPKTLADYCGNQNSHCRFLFKLGNDRALAQARLLRSDRAAFMLGRYIPTELWLELGCYVATELGLPVVRLPYSSLSVLAPQLVRIVDFRQDSSVRYGELGEFGAFRRSSYQKVRGQIVNSYAYKKEVYKMSSRKKASKRGTSRGSSSDDAHDEILIPKVEFVPHSIDPAENAAWWTARYGSITPLVMSQRSVERGAPSKSTSDFLQTIRSFYQILDAVEFRIHQHGESADNPPEGYFTYYESFVVRCHLWFLIPEVNICALDRFEVSMSQLNPTSLQHLIGVLILSYEHGLSLTLITWKRTLG</sequence>
<feature type="compositionally biased region" description="Basic and acidic residues" evidence="2">
    <location>
        <begin position="436"/>
        <end position="453"/>
    </location>
</feature>
<evidence type="ECO:0000256" key="1">
    <source>
        <dbReference type="SAM" id="Coils"/>
    </source>
</evidence>